<dbReference type="OrthoDB" id="542931at2759"/>
<feature type="compositionally biased region" description="Polar residues" evidence="9">
    <location>
        <begin position="287"/>
        <end position="319"/>
    </location>
</feature>
<comment type="caution">
    <text evidence="11">The sequence shown here is derived from an EMBL/GenBank/DDBJ whole genome shotgun (WGS) entry which is preliminary data.</text>
</comment>
<dbReference type="PANTHER" id="PTHR12952">
    <property type="entry name" value="SYS1"/>
    <property type="match status" value="1"/>
</dbReference>
<dbReference type="GO" id="GO:0005802">
    <property type="term" value="C:trans-Golgi network"/>
    <property type="evidence" value="ECO:0007669"/>
    <property type="project" value="TreeGrafter"/>
</dbReference>
<keyword evidence="6 10" id="KW-1133">Transmembrane helix</keyword>
<dbReference type="PANTHER" id="PTHR12952:SF0">
    <property type="entry name" value="PROTEIN SYS1 HOMOLOG"/>
    <property type="match status" value="1"/>
</dbReference>
<reference evidence="11" key="1">
    <citation type="submission" date="2022-07" db="EMBL/GenBank/DDBJ databases">
        <title>Phylogenomic reconstructions and comparative analyses of Kickxellomycotina fungi.</title>
        <authorList>
            <person name="Reynolds N.K."/>
            <person name="Stajich J.E."/>
            <person name="Barry K."/>
            <person name="Grigoriev I.V."/>
            <person name="Crous P."/>
            <person name="Smith M.E."/>
        </authorList>
    </citation>
    <scope>NUCLEOTIDE SEQUENCE</scope>
    <source>
        <strain evidence="11">NRRL 3115</strain>
    </source>
</reference>
<dbReference type="EMBL" id="JANBTW010000007">
    <property type="protein sequence ID" value="KAJ2680075.1"/>
    <property type="molecule type" value="Genomic_DNA"/>
</dbReference>
<keyword evidence="8 10" id="KW-0472">Membrane</keyword>
<evidence type="ECO:0000256" key="3">
    <source>
        <dbReference type="ARBA" id="ARBA00022448"/>
    </source>
</evidence>
<keyword evidence="7" id="KW-0333">Golgi apparatus</keyword>
<proteinExistence type="inferred from homology"/>
<comment type="subcellular location">
    <subcellularLocation>
        <location evidence="1">Golgi apparatus membrane</location>
        <topology evidence="1">Multi-pass membrane protein</topology>
    </subcellularLocation>
</comment>
<feature type="transmembrane region" description="Helical" evidence="10">
    <location>
        <begin position="21"/>
        <end position="45"/>
    </location>
</feature>
<accession>A0A9W8L0J0</accession>
<feature type="region of interest" description="Disordered" evidence="9">
    <location>
        <begin position="157"/>
        <end position="329"/>
    </location>
</feature>
<dbReference type="Pfam" id="PF09801">
    <property type="entry name" value="SYS1"/>
    <property type="match status" value="1"/>
</dbReference>
<evidence type="ECO:0000256" key="6">
    <source>
        <dbReference type="ARBA" id="ARBA00022989"/>
    </source>
</evidence>
<evidence type="ECO:0000256" key="2">
    <source>
        <dbReference type="ARBA" id="ARBA00008160"/>
    </source>
</evidence>
<comment type="similarity">
    <text evidence="2">Belongs to the SYS1 family.</text>
</comment>
<feature type="transmembrane region" description="Helical" evidence="10">
    <location>
        <begin position="119"/>
        <end position="141"/>
    </location>
</feature>
<evidence type="ECO:0000256" key="9">
    <source>
        <dbReference type="SAM" id="MobiDB-lite"/>
    </source>
</evidence>
<dbReference type="GO" id="GO:0043001">
    <property type="term" value="P:Golgi to plasma membrane protein transport"/>
    <property type="evidence" value="ECO:0007669"/>
    <property type="project" value="TreeGrafter"/>
</dbReference>
<feature type="compositionally biased region" description="Acidic residues" evidence="9">
    <location>
        <begin position="204"/>
        <end position="222"/>
    </location>
</feature>
<dbReference type="GO" id="GO:0000139">
    <property type="term" value="C:Golgi membrane"/>
    <property type="evidence" value="ECO:0007669"/>
    <property type="project" value="UniProtKB-SubCell"/>
</dbReference>
<protein>
    <recommendedName>
        <fullName evidence="13">Integral membrane protein</fullName>
    </recommendedName>
</protein>
<dbReference type="GO" id="GO:0005829">
    <property type="term" value="C:cytosol"/>
    <property type="evidence" value="ECO:0007669"/>
    <property type="project" value="GOC"/>
</dbReference>
<evidence type="ECO:0000256" key="1">
    <source>
        <dbReference type="ARBA" id="ARBA00004653"/>
    </source>
</evidence>
<organism evidence="11 12">
    <name type="scientific">Coemansia spiralis</name>
    <dbReference type="NCBI Taxonomy" id="417178"/>
    <lineage>
        <taxon>Eukaryota</taxon>
        <taxon>Fungi</taxon>
        <taxon>Fungi incertae sedis</taxon>
        <taxon>Zoopagomycota</taxon>
        <taxon>Kickxellomycotina</taxon>
        <taxon>Kickxellomycetes</taxon>
        <taxon>Kickxellales</taxon>
        <taxon>Kickxellaceae</taxon>
        <taxon>Coemansia</taxon>
    </lineage>
</organism>
<evidence type="ECO:0000256" key="4">
    <source>
        <dbReference type="ARBA" id="ARBA00022692"/>
    </source>
</evidence>
<evidence type="ECO:0000313" key="12">
    <source>
        <dbReference type="Proteomes" id="UP001151518"/>
    </source>
</evidence>
<feature type="transmembrane region" description="Helical" evidence="10">
    <location>
        <begin position="92"/>
        <end position="113"/>
    </location>
</feature>
<dbReference type="GO" id="GO:0006895">
    <property type="term" value="P:Golgi to endosome transport"/>
    <property type="evidence" value="ECO:0007669"/>
    <property type="project" value="TreeGrafter"/>
</dbReference>
<evidence type="ECO:0000256" key="7">
    <source>
        <dbReference type="ARBA" id="ARBA00023034"/>
    </source>
</evidence>
<dbReference type="InterPro" id="IPR019185">
    <property type="entry name" value="Integral_membrane_SYS1-rel"/>
</dbReference>
<dbReference type="GO" id="GO:0034067">
    <property type="term" value="P:protein localization to Golgi apparatus"/>
    <property type="evidence" value="ECO:0007669"/>
    <property type="project" value="TreeGrafter"/>
</dbReference>
<keyword evidence="3" id="KW-0813">Transport</keyword>
<evidence type="ECO:0000256" key="10">
    <source>
        <dbReference type="SAM" id="Phobius"/>
    </source>
</evidence>
<dbReference type="Proteomes" id="UP001151518">
    <property type="component" value="Unassembled WGS sequence"/>
</dbReference>
<sequence length="329" mass="36259">MPEYSTFRKTSWDPVIILSQIATVQCFGYSTFSFVMVVASMLTGIQLSPRLLFESRLVRGDTVEGWTIGLGLVSMGVANILPLVYMVERSRLCIDFSMTFFAVHLILVWWHQGSPPTTLLWWLVIGVSGAIMAFVGRAACLRREMLPIAIRSFMPNHPSERQQLSGGDVGVEEHELESRYPENAHRDTPEIAPNSIRRGSAERDAEDVEILFDNSQLDDNEDNFNTKNSIPNAGAIPTKKALAKPSDPAKLPAGAKPDTIDDDEWEVDSWGEDDVDDIDETDVGADQNKTTSSDIPNNKPTIGNATQNSGASSRATTPLTPRFKGSKDD</sequence>
<feature type="transmembrane region" description="Helical" evidence="10">
    <location>
        <begin position="65"/>
        <end position="85"/>
    </location>
</feature>
<keyword evidence="4 10" id="KW-0812">Transmembrane</keyword>
<evidence type="ECO:0000256" key="5">
    <source>
        <dbReference type="ARBA" id="ARBA00022927"/>
    </source>
</evidence>
<gene>
    <name evidence="11" type="ORF">GGI25_000964</name>
</gene>
<evidence type="ECO:0000313" key="11">
    <source>
        <dbReference type="EMBL" id="KAJ2680075.1"/>
    </source>
</evidence>
<evidence type="ECO:0008006" key="13">
    <source>
        <dbReference type="Google" id="ProtNLM"/>
    </source>
</evidence>
<name>A0A9W8L0J0_9FUNG</name>
<evidence type="ECO:0000256" key="8">
    <source>
        <dbReference type="ARBA" id="ARBA00023136"/>
    </source>
</evidence>
<keyword evidence="5" id="KW-0653">Protein transport</keyword>
<feature type="compositionally biased region" description="Acidic residues" evidence="9">
    <location>
        <begin position="260"/>
        <end position="283"/>
    </location>
</feature>
<feature type="compositionally biased region" description="Basic and acidic residues" evidence="9">
    <location>
        <begin position="171"/>
        <end position="189"/>
    </location>
</feature>
<dbReference type="AlphaFoldDB" id="A0A9W8L0J0"/>